<name>A0A6C0JUF1_9ZZZZ</name>
<reference evidence="1" key="1">
    <citation type="journal article" date="2020" name="Nature">
        <title>Giant virus diversity and host interactions through global metagenomics.</title>
        <authorList>
            <person name="Schulz F."/>
            <person name="Roux S."/>
            <person name="Paez-Espino D."/>
            <person name="Jungbluth S."/>
            <person name="Walsh D.A."/>
            <person name="Denef V.J."/>
            <person name="McMahon K.D."/>
            <person name="Konstantinidis K.T."/>
            <person name="Eloe-Fadrosh E.A."/>
            <person name="Kyrpides N.C."/>
            <person name="Woyke T."/>
        </authorList>
    </citation>
    <scope>NUCLEOTIDE SEQUENCE</scope>
    <source>
        <strain evidence="1">GVMAG-S-1062768-28</strain>
    </source>
</reference>
<organism evidence="1">
    <name type="scientific">viral metagenome</name>
    <dbReference type="NCBI Taxonomy" id="1070528"/>
    <lineage>
        <taxon>unclassified sequences</taxon>
        <taxon>metagenomes</taxon>
        <taxon>organismal metagenomes</taxon>
    </lineage>
</organism>
<protein>
    <submittedName>
        <fullName evidence="1">Uncharacterized protein</fullName>
    </submittedName>
</protein>
<dbReference type="AlphaFoldDB" id="A0A6C0JUF1"/>
<accession>A0A6C0JUF1</accession>
<dbReference type="EMBL" id="MN740696">
    <property type="protein sequence ID" value="QHU08330.1"/>
    <property type="molecule type" value="Genomic_DNA"/>
</dbReference>
<evidence type="ECO:0000313" key="1">
    <source>
        <dbReference type="EMBL" id="QHU08330.1"/>
    </source>
</evidence>
<proteinExistence type="predicted"/>
<sequence length="204" mass="22970">MYATAFKKTLQELINDVQGILKSDRYDAPKILSTDLKAAEIAIAACNDEAIVEIMNTFGKFVLQFETQILKKDVAFFNRLEICKACGPDGNPQKERCVCLRPCFSDIGRSDNKGTTNRSVSDRSFDKIAEGINTTKNSHKCRCDPKCPNCSDLLKELDSKTFNAIKYIIGQAVEDSDEEKKEDIDIIFQFISSLLTSAKKYKER</sequence>